<evidence type="ECO:0000313" key="2">
    <source>
        <dbReference type="Proteomes" id="UP001601303"/>
    </source>
</evidence>
<name>A0ABW6MIY5_9ACTN</name>
<dbReference type="RefSeq" id="WP_388114807.1">
    <property type="nucleotide sequence ID" value="NZ_JBIAHM010000023.1"/>
</dbReference>
<dbReference type="SUPFAM" id="SSF53474">
    <property type="entry name" value="alpha/beta-Hydrolases"/>
    <property type="match status" value="1"/>
</dbReference>
<dbReference type="Proteomes" id="UP001601303">
    <property type="component" value="Unassembled WGS sequence"/>
</dbReference>
<dbReference type="InterPro" id="IPR029058">
    <property type="entry name" value="AB_hydrolase_fold"/>
</dbReference>
<accession>A0ABW6MIY5</accession>
<sequence>MTRVVLVHGIAQQVKGPQSLLDHWYPALRDGLTLADRPVVPAEEVSMAFYGDLFRPKGHRSVGEPDLDASDVEVGLEEDLLLQWWEAAAAVESQVTGPDAPVRLRTSRRVQRALDALSHSSFFAALAERMMISSARQVRRYFTEPDIRAAVGERLVRAVTDDTEVIVAHSLGSVVAYETLCAHPEWRDLTLVTLGSPLAVRGTVFDRLVPPPRDGLARWPAPVKAWTNIADRGDVVALVKELASAFGKRVDDVAVHNGAKAHDVRPYLTALETGEAIGRALAGPGGD</sequence>
<protein>
    <recommendedName>
        <fullName evidence="3">Serine peptidase</fullName>
    </recommendedName>
</protein>
<organism evidence="1 2">
    <name type="scientific">Streptomyces hokutonensis</name>
    <dbReference type="NCBI Taxonomy" id="1306990"/>
    <lineage>
        <taxon>Bacteria</taxon>
        <taxon>Bacillati</taxon>
        <taxon>Actinomycetota</taxon>
        <taxon>Actinomycetes</taxon>
        <taxon>Kitasatosporales</taxon>
        <taxon>Streptomycetaceae</taxon>
        <taxon>Streptomyces</taxon>
    </lineage>
</organism>
<dbReference type="EMBL" id="JBIAHM010000023">
    <property type="protein sequence ID" value="MFE9606109.1"/>
    <property type="molecule type" value="Genomic_DNA"/>
</dbReference>
<keyword evidence="2" id="KW-1185">Reference proteome</keyword>
<evidence type="ECO:0000313" key="1">
    <source>
        <dbReference type="EMBL" id="MFE9606109.1"/>
    </source>
</evidence>
<evidence type="ECO:0008006" key="3">
    <source>
        <dbReference type="Google" id="ProtNLM"/>
    </source>
</evidence>
<proteinExistence type="predicted"/>
<dbReference type="Gene3D" id="3.40.50.1820">
    <property type="entry name" value="alpha/beta hydrolase"/>
    <property type="match status" value="1"/>
</dbReference>
<gene>
    <name evidence="1" type="ORF">ACFYNQ_47185</name>
</gene>
<reference evidence="1 2" key="1">
    <citation type="submission" date="2024-10" db="EMBL/GenBank/DDBJ databases">
        <title>The Natural Products Discovery Center: Release of the First 8490 Sequenced Strains for Exploring Actinobacteria Biosynthetic Diversity.</title>
        <authorList>
            <person name="Kalkreuter E."/>
            <person name="Kautsar S.A."/>
            <person name="Yang D."/>
            <person name="Bader C.D."/>
            <person name="Teijaro C.N."/>
            <person name="Fluegel L."/>
            <person name="Davis C.M."/>
            <person name="Simpson J.R."/>
            <person name="Lauterbach L."/>
            <person name="Steele A.D."/>
            <person name="Gui C."/>
            <person name="Meng S."/>
            <person name="Li G."/>
            <person name="Viehrig K."/>
            <person name="Ye F."/>
            <person name="Su P."/>
            <person name="Kiefer A.F."/>
            <person name="Nichols A."/>
            <person name="Cepeda A.J."/>
            <person name="Yan W."/>
            <person name="Fan B."/>
            <person name="Jiang Y."/>
            <person name="Adhikari A."/>
            <person name="Zheng C.-J."/>
            <person name="Schuster L."/>
            <person name="Cowan T.M."/>
            <person name="Smanski M.J."/>
            <person name="Chevrette M.G."/>
            <person name="De Carvalho L.P.S."/>
            <person name="Shen B."/>
        </authorList>
    </citation>
    <scope>NUCLEOTIDE SEQUENCE [LARGE SCALE GENOMIC DNA]</scope>
    <source>
        <strain evidence="1 2">NPDC006488</strain>
    </source>
</reference>
<comment type="caution">
    <text evidence="1">The sequence shown here is derived from an EMBL/GenBank/DDBJ whole genome shotgun (WGS) entry which is preliminary data.</text>
</comment>